<dbReference type="CDD" id="cd18315">
    <property type="entry name" value="BTB_POZ_BAB-like"/>
    <property type="match status" value="1"/>
</dbReference>
<dbReference type="PANTHER" id="PTHR23110:SF106">
    <property type="entry name" value="FI01104P"/>
    <property type="match status" value="1"/>
</dbReference>
<dbReference type="GO" id="GO:0006357">
    <property type="term" value="P:regulation of transcription by RNA polymerase II"/>
    <property type="evidence" value="ECO:0007669"/>
    <property type="project" value="TreeGrafter"/>
</dbReference>
<dbReference type="InterPro" id="IPR051095">
    <property type="entry name" value="Dros_DevTransReg"/>
</dbReference>
<dbReference type="GO" id="GO:0005634">
    <property type="term" value="C:nucleus"/>
    <property type="evidence" value="ECO:0007669"/>
    <property type="project" value="UniProtKB-SubCell"/>
</dbReference>
<protein>
    <submittedName>
        <fullName evidence="5">BTB domain-containing protein</fullName>
    </submittedName>
</protein>
<evidence type="ECO:0000256" key="3">
    <source>
        <dbReference type="SAM" id="MobiDB-lite"/>
    </source>
</evidence>
<name>A0A182S7H9_9DIPT</name>
<evidence type="ECO:0000256" key="2">
    <source>
        <dbReference type="ARBA" id="ARBA00023242"/>
    </source>
</evidence>
<keyword evidence="6" id="KW-1185">Reference proteome</keyword>
<evidence type="ECO:0000313" key="6">
    <source>
        <dbReference type="Proteomes" id="UP000075901"/>
    </source>
</evidence>
<dbReference type="InterPro" id="IPR000210">
    <property type="entry name" value="BTB/POZ_dom"/>
</dbReference>
<dbReference type="Proteomes" id="UP000075901">
    <property type="component" value="Unassembled WGS sequence"/>
</dbReference>
<dbReference type="SUPFAM" id="SSF54695">
    <property type="entry name" value="POZ domain"/>
    <property type="match status" value="1"/>
</dbReference>
<dbReference type="Pfam" id="PF00651">
    <property type="entry name" value="BTB"/>
    <property type="match status" value="1"/>
</dbReference>
<evidence type="ECO:0000259" key="4">
    <source>
        <dbReference type="PROSITE" id="PS50097"/>
    </source>
</evidence>
<dbReference type="PANTHER" id="PTHR23110">
    <property type="entry name" value="BTB DOMAIN TRANSCRIPTION FACTOR"/>
    <property type="match status" value="1"/>
</dbReference>
<comment type="subcellular location">
    <subcellularLocation>
        <location evidence="1">Nucleus</location>
    </subcellularLocation>
</comment>
<sequence length="252" mass="27983">MSDHQTFSLRWNDYSSYVASAIQALRHEEDLMDVTLYCEGGRIRAHKLLLSACSTYFKDIFKENPCQHPVIIFKNVKYLDLNSLVHFMYHGEVSIMQESLLSFLHTANMLAVRGLSDTPVDEQPISLLAQQILETQSPPNMNSDTSTTDPVYAALPSDTSSIAQQPHMEPQTSVSRLFINKTLLKSTQDDHTSSGVDSSPMTHVPQQQLNCGLQPLLHIPTSSHGNAVLSTNTDAMIPDSAPITSKQEANRN</sequence>
<organism evidence="5 6">
    <name type="scientific">Anopheles maculatus</name>
    <dbReference type="NCBI Taxonomy" id="74869"/>
    <lineage>
        <taxon>Eukaryota</taxon>
        <taxon>Metazoa</taxon>
        <taxon>Ecdysozoa</taxon>
        <taxon>Arthropoda</taxon>
        <taxon>Hexapoda</taxon>
        <taxon>Insecta</taxon>
        <taxon>Pterygota</taxon>
        <taxon>Neoptera</taxon>
        <taxon>Endopterygota</taxon>
        <taxon>Diptera</taxon>
        <taxon>Nematocera</taxon>
        <taxon>Culicoidea</taxon>
        <taxon>Culicidae</taxon>
        <taxon>Anophelinae</taxon>
        <taxon>Anopheles</taxon>
        <taxon>Anopheles maculatus group</taxon>
    </lineage>
</organism>
<evidence type="ECO:0000256" key="1">
    <source>
        <dbReference type="ARBA" id="ARBA00004123"/>
    </source>
</evidence>
<dbReference type="InterPro" id="IPR011333">
    <property type="entry name" value="SKP1/BTB/POZ_sf"/>
</dbReference>
<feature type="region of interest" description="Disordered" evidence="3">
    <location>
        <begin position="229"/>
        <end position="252"/>
    </location>
</feature>
<dbReference type="AlphaFoldDB" id="A0A182S7H9"/>
<dbReference type="PROSITE" id="PS50097">
    <property type="entry name" value="BTB"/>
    <property type="match status" value="1"/>
</dbReference>
<dbReference type="Gene3D" id="3.30.710.10">
    <property type="entry name" value="Potassium Channel Kv1.1, Chain A"/>
    <property type="match status" value="1"/>
</dbReference>
<feature type="domain" description="BTB" evidence="4">
    <location>
        <begin position="32"/>
        <end position="97"/>
    </location>
</feature>
<evidence type="ECO:0000313" key="5">
    <source>
        <dbReference type="EnsemblMetazoa" id="AMAM001238-PA"/>
    </source>
</evidence>
<dbReference type="EnsemblMetazoa" id="AMAM001238-RA">
    <property type="protein sequence ID" value="AMAM001238-PA"/>
    <property type="gene ID" value="AMAM001238"/>
</dbReference>
<accession>A0A182S7H9</accession>
<feature type="compositionally biased region" description="Polar residues" evidence="3">
    <location>
        <begin position="242"/>
        <end position="252"/>
    </location>
</feature>
<reference evidence="6" key="1">
    <citation type="submission" date="2013-09" db="EMBL/GenBank/DDBJ databases">
        <title>The Genome Sequence of Anopheles maculatus species B.</title>
        <authorList>
            <consortium name="The Broad Institute Genomics Platform"/>
            <person name="Neafsey D.E."/>
            <person name="Besansky N."/>
            <person name="Howell P."/>
            <person name="Walton C."/>
            <person name="Young S.K."/>
            <person name="Zeng Q."/>
            <person name="Gargeya S."/>
            <person name="Fitzgerald M."/>
            <person name="Haas B."/>
            <person name="Abouelleil A."/>
            <person name="Allen A.W."/>
            <person name="Alvarado L."/>
            <person name="Arachchi H.M."/>
            <person name="Berlin A.M."/>
            <person name="Chapman S.B."/>
            <person name="Gainer-Dewar J."/>
            <person name="Goldberg J."/>
            <person name="Griggs A."/>
            <person name="Gujja S."/>
            <person name="Hansen M."/>
            <person name="Howarth C."/>
            <person name="Imamovic A."/>
            <person name="Ireland A."/>
            <person name="Larimer J."/>
            <person name="McCowan C."/>
            <person name="Murphy C."/>
            <person name="Pearson M."/>
            <person name="Poon T.W."/>
            <person name="Priest M."/>
            <person name="Roberts A."/>
            <person name="Saif S."/>
            <person name="Shea T."/>
            <person name="Sisk P."/>
            <person name="Sykes S."/>
            <person name="Wortman J."/>
            <person name="Nusbaum C."/>
            <person name="Birren B."/>
        </authorList>
    </citation>
    <scope>NUCLEOTIDE SEQUENCE [LARGE SCALE GENOMIC DNA]</scope>
    <source>
        <strain evidence="6">maculatus3</strain>
    </source>
</reference>
<dbReference type="VEuPathDB" id="VectorBase:AMAM001238"/>
<dbReference type="SMART" id="SM00225">
    <property type="entry name" value="BTB"/>
    <property type="match status" value="1"/>
</dbReference>
<proteinExistence type="predicted"/>
<keyword evidence="2" id="KW-0539">Nucleus</keyword>
<reference evidence="5" key="2">
    <citation type="submission" date="2020-05" db="UniProtKB">
        <authorList>
            <consortium name="EnsemblMetazoa"/>
        </authorList>
    </citation>
    <scope>IDENTIFICATION</scope>
    <source>
        <strain evidence="5">maculatus3</strain>
    </source>
</reference>